<accession>A0ABR8YX70</accession>
<organism evidence="2 3">
    <name type="scientific">Clostridium faecium</name>
    <dbReference type="NCBI Taxonomy" id="2762223"/>
    <lineage>
        <taxon>Bacteria</taxon>
        <taxon>Bacillati</taxon>
        <taxon>Bacillota</taxon>
        <taxon>Clostridia</taxon>
        <taxon>Eubacteriales</taxon>
        <taxon>Clostridiaceae</taxon>
        <taxon>Clostridium</taxon>
    </lineage>
</organism>
<reference evidence="2 3" key="1">
    <citation type="submission" date="2020-08" db="EMBL/GenBank/DDBJ databases">
        <title>A Genomic Blueprint of the Chicken Gut Microbiome.</title>
        <authorList>
            <person name="Gilroy R."/>
            <person name="Ravi A."/>
            <person name="Getino M."/>
            <person name="Pursley I."/>
            <person name="Horton D.L."/>
            <person name="Alikhan N.-F."/>
            <person name="Baker D."/>
            <person name="Gharbi K."/>
            <person name="Hall N."/>
            <person name="Watson M."/>
            <person name="Adriaenssens E.M."/>
            <person name="Foster-Nyarko E."/>
            <person name="Jarju S."/>
            <person name="Secka A."/>
            <person name="Antonio M."/>
            <person name="Oren A."/>
            <person name="Chaudhuri R."/>
            <person name="La Ragione R.M."/>
            <person name="Hildebrand F."/>
            <person name="Pallen M.J."/>
        </authorList>
    </citation>
    <scope>NUCLEOTIDE SEQUENCE [LARGE SCALE GENOMIC DNA]</scope>
    <source>
        <strain evidence="2 3">N37</strain>
    </source>
</reference>
<proteinExistence type="predicted"/>
<protein>
    <submittedName>
        <fullName evidence="2">Uncharacterized protein</fullName>
    </submittedName>
</protein>
<keyword evidence="3" id="KW-1185">Reference proteome</keyword>
<feature type="transmembrane region" description="Helical" evidence="1">
    <location>
        <begin position="41"/>
        <end position="66"/>
    </location>
</feature>
<evidence type="ECO:0000313" key="3">
    <source>
        <dbReference type="Proteomes" id="UP000627166"/>
    </source>
</evidence>
<keyword evidence="1" id="KW-0472">Membrane</keyword>
<sequence length="88" mass="10189">MNYSLMMFIEEIFNIIVYGSVLSIVVSLICIVFPLKLLKTLAEYICIIFLILWLFMGILCILTFAFNRDYNTSINILKEGLKVLEITN</sequence>
<dbReference type="RefSeq" id="WP_191741773.1">
    <property type="nucleotide sequence ID" value="NZ_JACSQB010000181.1"/>
</dbReference>
<keyword evidence="1" id="KW-1133">Transmembrane helix</keyword>
<dbReference type="Proteomes" id="UP000627166">
    <property type="component" value="Unassembled WGS sequence"/>
</dbReference>
<evidence type="ECO:0000256" key="1">
    <source>
        <dbReference type="SAM" id="Phobius"/>
    </source>
</evidence>
<evidence type="ECO:0000313" key="2">
    <source>
        <dbReference type="EMBL" id="MBD8048845.1"/>
    </source>
</evidence>
<dbReference type="EMBL" id="JACSQB010000181">
    <property type="protein sequence ID" value="MBD8048845.1"/>
    <property type="molecule type" value="Genomic_DNA"/>
</dbReference>
<keyword evidence="1" id="KW-0812">Transmembrane</keyword>
<name>A0ABR8YX70_9CLOT</name>
<comment type="caution">
    <text evidence="2">The sequence shown here is derived from an EMBL/GenBank/DDBJ whole genome shotgun (WGS) entry which is preliminary data.</text>
</comment>
<gene>
    <name evidence="2" type="ORF">H9637_17745</name>
</gene>
<feature type="transmembrane region" description="Helical" evidence="1">
    <location>
        <begin position="12"/>
        <end position="35"/>
    </location>
</feature>